<evidence type="ECO:0000256" key="2">
    <source>
        <dbReference type="ARBA" id="ARBA00009096"/>
    </source>
</evidence>
<feature type="domain" description="EXPERA" evidence="9">
    <location>
        <begin position="25"/>
        <end position="182"/>
    </location>
</feature>
<dbReference type="PIRSF" id="PIRSF031032">
    <property type="entry name" value="TMP_97_prd"/>
    <property type="match status" value="1"/>
</dbReference>
<dbReference type="FunCoup" id="A0A409W417">
    <property type="interactions" value="110"/>
</dbReference>
<dbReference type="InterPro" id="IPR033118">
    <property type="entry name" value="EXPERA"/>
</dbReference>
<dbReference type="PANTHER" id="PTHR31204:SF1">
    <property type="entry name" value="SIGMA INTRACELLULAR RECEPTOR 2"/>
    <property type="match status" value="1"/>
</dbReference>
<dbReference type="GO" id="GO:0005789">
    <property type="term" value="C:endoplasmic reticulum membrane"/>
    <property type="evidence" value="ECO:0007669"/>
    <property type="project" value="UniProtKB-SubCell"/>
</dbReference>
<evidence type="ECO:0000256" key="6">
    <source>
        <dbReference type="ARBA" id="ARBA00023136"/>
    </source>
</evidence>
<dbReference type="AlphaFoldDB" id="A0A409W417"/>
<feature type="transmembrane region" description="Helical" evidence="8">
    <location>
        <begin position="119"/>
        <end position="142"/>
    </location>
</feature>
<feature type="transmembrane region" description="Helical" evidence="8">
    <location>
        <begin position="88"/>
        <end position="107"/>
    </location>
</feature>
<comment type="caution">
    <text evidence="10">The sequence shown here is derived from an EMBL/GenBank/DDBJ whole genome shotgun (WGS) entry which is preliminary data.</text>
</comment>
<reference evidence="10 11" key="1">
    <citation type="journal article" date="2018" name="Evol. Lett.">
        <title>Horizontal gene cluster transfer increased hallucinogenic mushroom diversity.</title>
        <authorList>
            <person name="Reynolds H.T."/>
            <person name="Vijayakumar V."/>
            <person name="Gluck-Thaler E."/>
            <person name="Korotkin H.B."/>
            <person name="Matheny P.B."/>
            <person name="Slot J.C."/>
        </authorList>
    </citation>
    <scope>NUCLEOTIDE SEQUENCE [LARGE SCALE GENOMIC DNA]</scope>
    <source>
        <strain evidence="10 11">SRW20</strain>
    </source>
</reference>
<feature type="transmembrane region" description="Helical" evidence="8">
    <location>
        <begin position="27"/>
        <end position="49"/>
    </location>
</feature>
<dbReference type="OrthoDB" id="433124at2759"/>
<evidence type="ECO:0000256" key="3">
    <source>
        <dbReference type="ARBA" id="ARBA00022692"/>
    </source>
</evidence>
<protein>
    <recommendedName>
        <fullName evidence="9">EXPERA domain-containing protein</fullName>
    </recommendedName>
</protein>
<dbReference type="PANTHER" id="PTHR31204">
    <property type="entry name" value="SIGMA INTRACELLULAR RECEPTOR 2"/>
    <property type="match status" value="1"/>
</dbReference>
<keyword evidence="11" id="KW-1185">Reference proteome</keyword>
<dbReference type="EMBL" id="NHYE01005416">
    <property type="protein sequence ID" value="PPQ73236.1"/>
    <property type="molecule type" value="Genomic_DNA"/>
</dbReference>
<keyword evidence="5 7" id="KW-1133">Transmembrane helix</keyword>
<dbReference type="InterPro" id="IPR016964">
    <property type="entry name" value="Sigma2_recept"/>
</dbReference>
<proteinExistence type="inferred from homology"/>
<evidence type="ECO:0000313" key="11">
    <source>
        <dbReference type="Proteomes" id="UP000284706"/>
    </source>
</evidence>
<dbReference type="InterPro" id="IPR051987">
    <property type="entry name" value="Sigma-2_receptor-like"/>
</dbReference>
<dbReference type="PROSITE" id="PS51751">
    <property type="entry name" value="EXPERA"/>
    <property type="match status" value="1"/>
</dbReference>
<keyword evidence="6 7" id="KW-0472">Membrane</keyword>
<evidence type="ECO:0000256" key="5">
    <source>
        <dbReference type="ARBA" id="ARBA00022989"/>
    </source>
</evidence>
<comment type="similarity">
    <text evidence="2">Belongs to the TMEM97/sigma-2 receptor family.</text>
</comment>
<name>A0A409W417_9AGAR</name>
<gene>
    <name evidence="10" type="ORF">CVT26_015039</name>
</gene>
<sequence length="206" mass="23118">MLISNEKQSKVYKSYSHLPLTARPLDLLYVAFFGIHLIATLVVDLQYFYPAWLVPGWMRALLDFYIGMSKDPLVGGVDGAFGGSEHLVWFKTFLALEAVFQAPVFVLGFRALRRGSKSIYPLLILYGASSATTTLACITTILQTPQTTPETLAQGIVSVTTQERLMLLSSYVPFFLVPFIMAVDMTLRVSKLVRKAIKLEDEEKWK</sequence>
<evidence type="ECO:0000313" key="10">
    <source>
        <dbReference type="EMBL" id="PPQ73236.1"/>
    </source>
</evidence>
<evidence type="ECO:0000256" key="4">
    <source>
        <dbReference type="ARBA" id="ARBA00022824"/>
    </source>
</evidence>
<evidence type="ECO:0000256" key="8">
    <source>
        <dbReference type="SAM" id="Phobius"/>
    </source>
</evidence>
<keyword evidence="4" id="KW-0256">Endoplasmic reticulum</keyword>
<dbReference type="InParanoid" id="A0A409W417"/>
<dbReference type="Pfam" id="PF05241">
    <property type="entry name" value="EBP"/>
    <property type="match status" value="1"/>
</dbReference>
<dbReference type="Proteomes" id="UP000284706">
    <property type="component" value="Unassembled WGS sequence"/>
</dbReference>
<dbReference type="STRING" id="231916.A0A409W417"/>
<organism evidence="10 11">
    <name type="scientific">Gymnopilus dilepis</name>
    <dbReference type="NCBI Taxonomy" id="231916"/>
    <lineage>
        <taxon>Eukaryota</taxon>
        <taxon>Fungi</taxon>
        <taxon>Dikarya</taxon>
        <taxon>Basidiomycota</taxon>
        <taxon>Agaricomycotina</taxon>
        <taxon>Agaricomycetes</taxon>
        <taxon>Agaricomycetidae</taxon>
        <taxon>Agaricales</taxon>
        <taxon>Agaricineae</taxon>
        <taxon>Hymenogastraceae</taxon>
        <taxon>Gymnopilus</taxon>
    </lineage>
</organism>
<keyword evidence="3 7" id="KW-0812">Transmembrane</keyword>
<evidence type="ECO:0000256" key="7">
    <source>
        <dbReference type="PROSITE-ProRule" id="PRU01087"/>
    </source>
</evidence>
<comment type="subcellular location">
    <subcellularLocation>
        <location evidence="1">Endoplasmic reticulum membrane</location>
        <topology evidence="1">Multi-pass membrane protein</topology>
    </subcellularLocation>
</comment>
<feature type="transmembrane region" description="Helical" evidence="8">
    <location>
        <begin position="168"/>
        <end position="187"/>
    </location>
</feature>
<evidence type="ECO:0000256" key="1">
    <source>
        <dbReference type="ARBA" id="ARBA00004477"/>
    </source>
</evidence>
<accession>A0A409W417</accession>
<evidence type="ECO:0000259" key="9">
    <source>
        <dbReference type="PROSITE" id="PS51751"/>
    </source>
</evidence>